<name>A0A4S8KNU3_DENBC</name>
<dbReference type="Pfam" id="PF00651">
    <property type="entry name" value="BTB"/>
    <property type="match status" value="1"/>
</dbReference>
<keyword evidence="3" id="KW-1185">Reference proteome</keyword>
<feature type="non-terminal residue" evidence="2">
    <location>
        <position position="171"/>
    </location>
</feature>
<proteinExistence type="predicted"/>
<accession>A0A4S8KNU3</accession>
<dbReference type="OrthoDB" id="3199068at2759"/>
<dbReference type="PROSITE" id="PS50097">
    <property type="entry name" value="BTB"/>
    <property type="match status" value="1"/>
</dbReference>
<dbReference type="Gene3D" id="3.30.710.10">
    <property type="entry name" value="Potassium Channel Kv1.1, Chain A"/>
    <property type="match status" value="1"/>
</dbReference>
<reference evidence="2 3" key="1">
    <citation type="journal article" date="2019" name="Nat. Ecol. Evol.">
        <title>Megaphylogeny resolves global patterns of mushroom evolution.</title>
        <authorList>
            <person name="Varga T."/>
            <person name="Krizsan K."/>
            <person name="Foldi C."/>
            <person name="Dima B."/>
            <person name="Sanchez-Garcia M."/>
            <person name="Sanchez-Ramirez S."/>
            <person name="Szollosi G.J."/>
            <person name="Szarkandi J.G."/>
            <person name="Papp V."/>
            <person name="Albert L."/>
            <person name="Andreopoulos W."/>
            <person name="Angelini C."/>
            <person name="Antonin V."/>
            <person name="Barry K.W."/>
            <person name="Bougher N.L."/>
            <person name="Buchanan P."/>
            <person name="Buyck B."/>
            <person name="Bense V."/>
            <person name="Catcheside P."/>
            <person name="Chovatia M."/>
            <person name="Cooper J."/>
            <person name="Damon W."/>
            <person name="Desjardin D."/>
            <person name="Finy P."/>
            <person name="Geml J."/>
            <person name="Haridas S."/>
            <person name="Hughes K."/>
            <person name="Justo A."/>
            <person name="Karasinski D."/>
            <person name="Kautmanova I."/>
            <person name="Kiss B."/>
            <person name="Kocsube S."/>
            <person name="Kotiranta H."/>
            <person name="LaButti K.M."/>
            <person name="Lechner B.E."/>
            <person name="Liimatainen K."/>
            <person name="Lipzen A."/>
            <person name="Lukacs Z."/>
            <person name="Mihaltcheva S."/>
            <person name="Morgado L.N."/>
            <person name="Niskanen T."/>
            <person name="Noordeloos M.E."/>
            <person name="Ohm R.A."/>
            <person name="Ortiz-Santana B."/>
            <person name="Ovrebo C."/>
            <person name="Racz N."/>
            <person name="Riley R."/>
            <person name="Savchenko A."/>
            <person name="Shiryaev A."/>
            <person name="Soop K."/>
            <person name="Spirin V."/>
            <person name="Szebenyi C."/>
            <person name="Tomsovsky M."/>
            <person name="Tulloss R.E."/>
            <person name="Uehling J."/>
            <person name="Grigoriev I.V."/>
            <person name="Vagvolgyi C."/>
            <person name="Papp T."/>
            <person name="Martin F.M."/>
            <person name="Miettinen O."/>
            <person name="Hibbett D.S."/>
            <person name="Nagy L.G."/>
        </authorList>
    </citation>
    <scope>NUCLEOTIDE SEQUENCE [LARGE SCALE GENOMIC DNA]</scope>
    <source>
        <strain evidence="2 3">CBS 962.96</strain>
    </source>
</reference>
<gene>
    <name evidence="2" type="ORF">K435DRAFT_556792</name>
</gene>
<dbReference type="InterPro" id="IPR000210">
    <property type="entry name" value="BTB/POZ_dom"/>
</dbReference>
<dbReference type="AlphaFoldDB" id="A0A4S8KNU3"/>
<dbReference type="EMBL" id="ML180491">
    <property type="protein sequence ID" value="THU77279.1"/>
    <property type="molecule type" value="Genomic_DNA"/>
</dbReference>
<feature type="domain" description="BTB" evidence="1">
    <location>
        <begin position="8"/>
        <end position="81"/>
    </location>
</feature>
<evidence type="ECO:0000259" key="1">
    <source>
        <dbReference type="PROSITE" id="PS50097"/>
    </source>
</evidence>
<sequence>RNDAYYWECVVFLVEGCLFRVPRFHFETSSEVFRDMFTLPQTGKQEEGDSDANPIKLEGIKAADFECLLKVLYPRQAPTTEDQIPEHEWISVLKLTTLWRFLDFRRLAIDKLSSRSMTHASDRVVLGKQYYVYIWLRSGYVDLVKQSQELSMEDVEKIGHLTAVQILRLRE</sequence>
<evidence type="ECO:0000313" key="2">
    <source>
        <dbReference type="EMBL" id="THU77279.1"/>
    </source>
</evidence>
<evidence type="ECO:0000313" key="3">
    <source>
        <dbReference type="Proteomes" id="UP000297245"/>
    </source>
</evidence>
<organism evidence="2 3">
    <name type="scientific">Dendrothele bispora (strain CBS 962.96)</name>
    <dbReference type="NCBI Taxonomy" id="1314807"/>
    <lineage>
        <taxon>Eukaryota</taxon>
        <taxon>Fungi</taxon>
        <taxon>Dikarya</taxon>
        <taxon>Basidiomycota</taxon>
        <taxon>Agaricomycotina</taxon>
        <taxon>Agaricomycetes</taxon>
        <taxon>Agaricomycetidae</taxon>
        <taxon>Agaricales</taxon>
        <taxon>Agaricales incertae sedis</taxon>
        <taxon>Dendrothele</taxon>
    </lineage>
</organism>
<protein>
    <recommendedName>
        <fullName evidence="1">BTB domain-containing protein</fullName>
    </recommendedName>
</protein>
<dbReference type="CDD" id="cd18186">
    <property type="entry name" value="BTB_POZ_ZBTB_KLHL-like"/>
    <property type="match status" value="1"/>
</dbReference>
<dbReference type="Proteomes" id="UP000297245">
    <property type="component" value="Unassembled WGS sequence"/>
</dbReference>
<dbReference type="InterPro" id="IPR011333">
    <property type="entry name" value="SKP1/BTB/POZ_sf"/>
</dbReference>
<dbReference type="SUPFAM" id="SSF54695">
    <property type="entry name" value="POZ domain"/>
    <property type="match status" value="1"/>
</dbReference>
<feature type="non-terminal residue" evidence="2">
    <location>
        <position position="1"/>
    </location>
</feature>